<dbReference type="Gene3D" id="3.40.50.80">
    <property type="entry name" value="Nucleotide-binding domain of ferredoxin-NADP reductase (FNR) module"/>
    <property type="match status" value="1"/>
</dbReference>
<dbReference type="SFLD" id="SFLDG01168">
    <property type="entry name" value="Ferric_reductase_subgroup_(FRE"/>
    <property type="match status" value="1"/>
</dbReference>
<dbReference type="CDD" id="cd06186">
    <property type="entry name" value="NOX_Duox_like_FAD_NADP"/>
    <property type="match status" value="1"/>
</dbReference>
<feature type="transmembrane region" description="Helical" evidence="13">
    <location>
        <begin position="275"/>
        <end position="295"/>
    </location>
</feature>
<keyword evidence="7" id="KW-0249">Electron transport</keyword>
<evidence type="ECO:0000256" key="9">
    <source>
        <dbReference type="ARBA" id="ARBA00023002"/>
    </source>
</evidence>
<evidence type="ECO:0000256" key="5">
    <source>
        <dbReference type="ARBA" id="ARBA00022475"/>
    </source>
</evidence>
<evidence type="ECO:0000256" key="6">
    <source>
        <dbReference type="ARBA" id="ARBA00022692"/>
    </source>
</evidence>
<dbReference type="InterPro" id="IPR017938">
    <property type="entry name" value="Riboflavin_synthase-like_b-brl"/>
</dbReference>
<dbReference type="InterPro" id="IPR013112">
    <property type="entry name" value="FAD-bd_8"/>
</dbReference>
<keyword evidence="11 13" id="KW-0472">Membrane</keyword>
<feature type="domain" description="FAD-binding FR-type" evidence="14">
    <location>
        <begin position="332"/>
        <end position="437"/>
    </location>
</feature>
<comment type="similarity">
    <text evidence="2">Belongs to the ferric reductase (FRE) family.</text>
</comment>
<evidence type="ECO:0000256" key="10">
    <source>
        <dbReference type="ARBA" id="ARBA00023065"/>
    </source>
</evidence>
<dbReference type="EMBL" id="JAUTXT010000049">
    <property type="protein sequence ID" value="KAK3670897.1"/>
    <property type="molecule type" value="Genomic_DNA"/>
</dbReference>
<organism evidence="15 16">
    <name type="scientific">Recurvomyces mirabilis</name>
    <dbReference type="NCBI Taxonomy" id="574656"/>
    <lineage>
        <taxon>Eukaryota</taxon>
        <taxon>Fungi</taxon>
        <taxon>Dikarya</taxon>
        <taxon>Ascomycota</taxon>
        <taxon>Pezizomycotina</taxon>
        <taxon>Dothideomycetes</taxon>
        <taxon>Dothideomycetidae</taxon>
        <taxon>Mycosphaerellales</taxon>
        <taxon>Teratosphaeriaceae</taxon>
        <taxon>Recurvomyces</taxon>
    </lineage>
</organism>
<evidence type="ECO:0000256" key="12">
    <source>
        <dbReference type="ARBA" id="ARBA00048483"/>
    </source>
</evidence>
<feature type="transmembrane region" description="Helical" evidence="13">
    <location>
        <begin position="245"/>
        <end position="263"/>
    </location>
</feature>
<dbReference type="Pfam" id="PF01794">
    <property type="entry name" value="Ferric_reduct"/>
    <property type="match status" value="1"/>
</dbReference>
<keyword evidence="8 13" id="KW-1133">Transmembrane helix</keyword>
<dbReference type="GO" id="GO:0005886">
    <property type="term" value="C:plasma membrane"/>
    <property type="evidence" value="ECO:0007669"/>
    <property type="project" value="UniProtKB-SubCell"/>
</dbReference>
<evidence type="ECO:0000256" key="7">
    <source>
        <dbReference type="ARBA" id="ARBA00022982"/>
    </source>
</evidence>
<dbReference type="InterPro" id="IPR013121">
    <property type="entry name" value="Fe_red_NAD-bd_6"/>
</dbReference>
<feature type="transmembrane region" description="Helical" evidence="13">
    <location>
        <begin position="54"/>
        <end position="74"/>
    </location>
</feature>
<dbReference type="GO" id="GO:0006879">
    <property type="term" value="P:intracellular iron ion homeostasis"/>
    <property type="evidence" value="ECO:0007669"/>
    <property type="project" value="TreeGrafter"/>
</dbReference>
<proteinExistence type="inferred from homology"/>
<evidence type="ECO:0000256" key="3">
    <source>
        <dbReference type="ARBA" id="ARBA00012668"/>
    </source>
</evidence>
<feature type="transmembrane region" description="Helical" evidence="13">
    <location>
        <begin position="168"/>
        <end position="185"/>
    </location>
</feature>
<protein>
    <recommendedName>
        <fullName evidence="3">ferric-chelate reductase (NADPH)</fullName>
        <ecNumber evidence="3">1.16.1.9</ecNumber>
    </recommendedName>
</protein>
<sequence>MDTTSISPRHIQDHGEANTTLELHWGYPSRVLPCMKDRGTCEYLDAVYWMHDVSMLYTFILWGVLLGIAVMVVWTRGWRMGGSRNGGLVGGVCEKLARWRQRWLLQDPPARWLFGRTSRLQVLILVILLAYLLIFSLVGITYRTWLTPIKSSTRHNTRTGLGGLSDRIGALAFALTPFTVLLSMRESLLSVMTGIPYTHFNFLHRWTGRIIFVQAALHTIGWTIVEGKLYQPQPSVYREFIRQMYMVFGCVAMFLLTLMVVLSTKTAIRWFGYEFFKVTHWVLAIFYLGACWGHWDKLWCWVVASLVLVVVDKVARVARTMLIHYREGKGRDLGFHCAQAHVRLLGTPNDLVVRLDFDYEHSPWLAGQHFHLTFPSLSIWQSHPFTPSSQPGPNAKIQHHTYLLRVRKGITARLASLGDNATVPVILCGPYGQAFPSYKAQNVLAVAGGTGVTFTLPVVLEAVKQQLRPRFAIEFVWIVRRAQDLRWLGSELAELKSRMSEAQNLRVRIFVTRESGEVAELAPDGTGKELESEDDGSLSDKSLRTLLTPSTHFSIGFLDGRHPSMPEIVHDFVERASSVGGTIEILSSGPEEMGSDLRSAVASVESRDDVGFYWDSRG</sequence>
<dbReference type="GO" id="GO:0052851">
    <property type="term" value="F:ferric-chelate reductase (NADPH) activity"/>
    <property type="evidence" value="ECO:0007669"/>
    <property type="project" value="UniProtKB-EC"/>
</dbReference>
<feature type="transmembrane region" description="Helical" evidence="13">
    <location>
        <begin position="120"/>
        <end position="142"/>
    </location>
</feature>
<dbReference type="PANTHER" id="PTHR32361">
    <property type="entry name" value="FERRIC/CUPRIC REDUCTASE TRANSMEMBRANE COMPONENT"/>
    <property type="match status" value="1"/>
</dbReference>
<comment type="catalytic activity">
    <reaction evidence="12">
        <text>2 a Fe(II)-siderophore + NADP(+) + H(+) = 2 a Fe(III)-siderophore + NADPH</text>
        <dbReference type="Rhea" id="RHEA:28795"/>
        <dbReference type="Rhea" id="RHEA-COMP:11342"/>
        <dbReference type="Rhea" id="RHEA-COMP:11344"/>
        <dbReference type="ChEBI" id="CHEBI:15378"/>
        <dbReference type="ChEBI" id="CHEBI:29033"/>
        <dbReference type="ChEBI" id="CHEBI:29034"/>
        <dbReference type="ChEBI" id="CHEBI:57783"/>
        <dbReference type="ChEBI" id="CHEBI:58349"/>
        <dbReference type="EC" id="1.16.1.9"/>
    </reaction>
</comment>
<evidence type="ECO:0000256" key="13">
    <source>
        <dbReference type="SAM" id="Phobius"/>
    </source>
</evidence>
<dbReference type="SFLD" id="SFLDS00052">
    <property type="entry name" value="Ferric_Reductase_Domain"/>
    <property type="match status" value="1"/>
</dbReference>
<dbReference type="Pfam" id="PF08022">
    <property type="entry name" value="FAD_binding_8"/>
    <property type="match status" value="1"/>
</dbReference>
<evidence type="ECO:0000313" key="16">
    <source>
        <dbReference type="Proteomes" id="UP001274830"/>
    </source>
</evidence>
<feature type="transmembrane region" description="Helical" evidence="13">
    <location>
        <begin position="206"/>
        <end position="225"/>
    </location>
</feature>
<dbReference type="GO" id="GO:0015677">
    <property type="term" value="P:copper ion import"/>
    <property type="evidence" value="ECO:0007669"/>
    <property type="project" value="TreeGrafter"/>
</dbReference>
<evidence type="ECO:0000256" key="4">
    <source>
        <dbReference type="ARBA" id="ARBA00022448"/>
    </source>
</evidence>
<keyword evidence="9" id="KW-0560">Oxidoreductase</keyword>
<evidence type="ECO:0000313" key="15">
    <source>
        <dbReference type="EMBL" id="KAK3670897.1"/>
    </source>
</evidence>
<dbReference type="AlphaFoldDB" id="A0AAE0WHH0"/>
<evidence type="ECO:0000259" key="14">
    <source>
        <dbReference type="PROSITE" id="PS51384"/>
    </source>
</evidence>
<dbReference type="InterPro" id="IPR013130">
    <property type="entry name" value="Fe3_Rdtase_TM_dom"/>
</dbReference>
<keyword evidence="16" id="KW-1185">Reference proteome</keyword>
<reference evidence="15" key="1">
    <citation type="submission" date="2023-07" db="EMBL/GenBank/DDBJ databases">
        <title>Black Yeasts Isolated from many extreme environments.</title>
        <authorList>
            <person name="Coleine C."/>
            <person name="Stajich J.E."/>
            <person name="Selbmann L."/>
        </authorList>
    </citation>
    <scope>NUCLEOTIDE SEQUENCE</scope>
    <source>
        <strain evidence="15">CCFEE 5485</strain>
    </source>
</reference>
<evidence type="ECO:0000256" key="2">
    <source>
        <dbReference type="ARBA" id="ARBA00006278"/>
    </source>
</evidence>
<dbReference type="SUPFAM" id="SSF52343">
    <property type="entry name" value="Ferredoxin reductase-like, C-terminal NADP-linked domain"/>
    <property type="match status" value="1"/>
</dbReference>
<dbReference type="InterPro" id="IPR051410">
    <property type="entry name" value="Ferric/Cupric_Reductase"/>
</dbReference>
<gene>
    <name evidence="15" type="ORF">LTR78_009175</name>
</gene>
<keyword evidence="4" id="KW-0813">Transport</keyword>
<dbReference type="EC" id="1.16.1.9" evidence="3"/>
<dbReference type="InterPro" id="IPR017927">
    <property type="entry name" value="FAD-bd_FR_type"/>
</dbReference>
<dbReference type="InterPro" id="IPR039261">
    <property type="entry name" value="FNR_nucleotide-bd"/>
</dbReference>
<accession>A0AAE0WHH0</accession>
<dbReference type="GO" id="GO:0006826">
    <property type="term" value="P:iron ion transport"/>
    <property type="evidence" value="ECO:0007669"/>
    <property type="project" value="TreeGrafter"/>
</dbReference>
<name>A0AAE0WHH0_9PEZI</name>
<dbReference type="PROSITE" id="PS51384">
    <property type="entry name" value="FAD_FR"/>
    <property type="match status" value="1"/>
</dbReference>
<dbReference type="Proteomes" id="UP001274830">
    <property type="component" value="Unassembled WGS sequence"/>
</dbReference>
<dbReference type="PANTHER" id="PTHR32361:SF3">
    <property type="entry name" value="REDUCTASE, PUTATIVE (AFU_ORTHOLOGUE AFUA_6G13750)-RELATED"/>
    <property type="match status" value="1"/>
</dbReference>
<evidence type="ECO:0000256" key="11">
    <source>
        <dbReference type="ARBA" id="ARBA00023136"/>
    </source>
</evidence>
<keyword evidence="5" id="KW-1003">Cell membrane</keyword>
<comment type="caution">
    <text evidence="15">The sequence shown here is derived from an EMBL/GenBank/DDBJ whole genome shotgun (WGS) entry which is preliminary data.</text>
</comment>
<dbReference type="SUPFAM" id="SSF63380">
    <property type="entry name" value="Riboflavin synthase domain-like"/>
    <property type="match status" value="1"/>
</dbReference>
<evidence type="ECO:0000256" key="8">
    <source>
        <dbReference type="ARBA" id="ARBA00022989"/>
    </source>
</evidence>
<comment type="subcellular location">
    <subcellularLocation>
        <location evidence="1">Cell membrane</location>
        <topology evidence="1">Multi-pass membrane protein</topology>
    </subcellularLocation>
</comment>
<keyword evidence="6 13" id="KW-0812">Transmembrane</keyword>
<evidence type="ECO:0000256" key="1">
    <source>
        <dbReference type="ARBA" id="ARBA00004651"/>
    </source>
</evidence>
<dbReference type="Pfam" id="PF08030">
    <property type="entry name" value="NAD_binding_6"/>
    <property type="match status" value="1"/>
</dbReference>
<keyword evidence="10" id="KW-0406">Ion transport</keyword>